<dbReference type="AlphaFoldDB" id="A0A387BLB5"/>
<comment type="similarity">
    <text evidence="1 3">Belongs to the TPP enzyme family.</text>
</comment>
<dbReference type="Pfam" id="PF00205">
    <property type="entry name" value="TPP_enzyme_M"/>
    <property type="match status" value="1"/>
</dbReference>
<dbReference type="EMBL" id="CP032624">
    <property type="protein sequence ID" value="AYG03152.1"/>
    <property type="molecule type" value="Genomic_DNA"/>
</dbReference>
<feature type="domain" description="Thiamine pyrophosphate enzyme TPP-binding" evidence="5">
    <location>
        <begin position="394"/>
        <end position="527"/>
    </location>
</feature>
<organism evidence="7 8">
    <name type="scientific">Gryllotalpicola protaetiae</name>
    <dbReference type="NCBI Taxonomy" id="2419771"/>
    <lineage>
        <taxon>Bacteria</taxon>
        <taxon>Bacillati</taxon>
        <taxon>Actinomycetota</taxon>
        <taxon>Actinomycetes</taxon>
        <taxon>Micrococcales</taxon>
        <taxon>Microbacteriaceae</taxon>
        <taxon>Gryllotalpicola</taxon>
    </lineage>
</organism>
<dbReference type="SUPFAM" id="SSF52467">
    <property type="entry name" value="DHS-like NAD/FAD-binding domain"/>
    <property type="match status" value="1"/>
</dbReference>
<dbReference type="GO" id="GO:0050660">
    <property type="term" value="F:flavin adenine dinucleotide binding"/>
    <property type="evidence" value="ECO:0007669"/>
    <property type="project" value="TreeGrafter"/>
</dbReference>
<dbReference type="GO" id="GO:0005948">
    <property type="term" value="C:acetolactate synthase complex"/>
    <property type="evidence" value="ECO:0007669"/>
    <property type="project" value="TreeGrafter"/>
</dbReference>
<dbReference type="KEGG" id="gry:D7I44_06160"/>
<name>A0A387BLB5_9MICO</name>
<evidence type="ECO:0000256" key="2">
    <source>
        <dbReference type="ARBA" id="ARBA00023052"/>
    </source>
</evidence>
<dbReference type="InterPro" id="IPR029061">
    <property type="entry name" value="THDP-binding"/>
</dbReference>
<proteinExistence type="inferred from homology"/>
<sequence length="547" mass="58002">MKVYEALAAGFAREGVGVVYGLMGDANMKWLNAISASGIQVVNVRHEGAGLAMADGEARASGRVGVCTTTSGPGTSQLATTMLVASRARTPLVAFCGDVERGATDEPQYLDQKRFAEATEAGFVRLERGEDALRVVSDAFLLATSESRPVILSAPLDVQNLEVDLDSDDYVPARERRDPWPLAPHAAAIAAAAALIEESERIIIVAGRGAADAEPEIARLADKTGALLATSLLAKGFAADDPFNIGIVGLYATRTAIQLCQEADLVIGIGASLNTYTTEQGYLFPDAAFILADTKSDPVLWDGRAPDAVLRADAALAAEALLAAVSERSGRQGFRTDETRALIADADDDRSPVELDEGTVDPREVCRSVDRLVPGDFGLVLGSGHQTRFPTMILRRPRPFVIAQHHFGCIGQALTTGIGASFARGKAPVFTLEGDAGFMMHLAEFDTAVRYGVPILVIVMNDEAIGAEYQKSKATGLDESLTLIPAPDLGLVARALGGDGKLARSIAEVEAGLADFISAPRPYVLDVRISRTVLSIPYRRLWNGEDV</sequence>
<dbReference type="OrthoDB" id="3194735at2"/>
<reference evidence="7 8" key="1">
    <citation type="submission" date="2018-09" db="EMBL/GenBank/DDBJ databases">
        <title>Genome sequencing of strain 2DFW10M-5.</title>
        <authorList>
            <person name="Heo J."/>
            <person name="Kim S.-J."/>
            <person name="Kwon S.-W."/>
        </authorList>
    </citation>
    <scope>NUCLEOTIDE SEQUENCE [LARGE SCALE GENOMIC DNA]</scope>
    <source>
        <strain evidence="7 8">2DFW10M-5</strain>
    </source>
</reference>
<feature type="domain" description="Thiamine pyrophosphate enzyme central" evidence="4">
    <location>
        <begin position="189"/>
        <end position="321"/>
    </location>
</feature>
<dbReference type="PANTHER" id="PTHR18968:SF13">
    <property type="entry name" value="ACETOLACTATE SYNTHASE CATALYTIC SUBUNIT, MITOCHONDRIAL"/>
    <property type="match status" value="1"/>
</dbReference>
<evidence type="ECO:0000313" key="7">
    <source>
        <dbReference type="EMBL" id="AYG03152.1"/>
    </source>
</evidence>
<evidence type="ECO:0000313" key="8">
    <source>
        <dbReference type="Proteomes" id="UP000275069"/>
    </source>
</evidence>
<dbReference type="Pfam" id="PF02775">
    <property type="entry name" value="TPP_enzyme_C"/>
    <property type="match status" value="1"/>
</dbReference>
<dbReference type="InterPro" id="IPR011766">
    <property type="entry name" value="TPP_enzyme_TPP-bd"/>
</dbReference>
<dbReference type="CDD" id="cd07035">
    <property type="entry name" value="TPP_PYR_POX_like"/>
    <property type="match status" value="1"/>
</dbReference>
<keyword evidence="8" id="KW-1185">Reference proteome</keyword>
<feature type="domain" description="Thiamine pyrophosphate enzyme N-terminal TPP-binding" evidence="6">
    <location>
        <begin position="1"/>
        <end position="113"/>
    </location>
</feature>
<evidence type="ECO:0000256" key="3">
    <source>
        <dbReference type="RuleBase" id="RU362132"/>
    </source>
</evidence>
<keyword evidence="2 3" id="KW-0786">Thiamine pyrophosphate</keyword>
<dbReference type="SUPFAM" id="SSF52518">
    <property type="entry name" value="Thiamin diphosphate-binding fold (THDP-binding)"/>
    <property type="match status" value="2"/>
</dbReference>
<dbReference type="PANTHER" id="PTHR18968">
    <property type="entry name" value="THIAMINE PYROPHOSPHATE ENZYMES"/>
    <property type="match status" value="1"/>
</dbReference>
<protein>
    <submittedName>
        <fullName evidence="7">Thiamine pyrophosphate-binding protein</fullName>
    </submittedName>
</protein>
<dbReference type="Proteomes" id="UP000275069">
    <property type="component" value="Chromosome"/>
</dbReference>
<dbReference type="InterPro" id="IPR029035">
    <property type="entry name" value="DHS-like_NAD/FAD-binding_dom"/>
</dbReference>
<accession>A0A387BLB5</accession>
<evidence type="ECO:0000259" key="6">
    <source>
        <dbReference type="Pfam" id="PF02776"/>
    </source>
</evidence>
<dbReference type="CDD" id="cd00568">
    <property type="entry name" value="TPP_enzymes"/>
    <property type="match status" value="1"/>
</dbReference>
<dbReference type="Gene3D" id="3.40.50.1220">
    <property type="entry name" value="TPP-binding domain"/>
    <property type="match status" value="1"/>
</dbReference>
<dbReference type="GO" id="GO:0000287">
    <property type="term" value="F:magnesium ion binding"/>
    <property type="evidence" value="ECO:0007669"/>
    <property type="project" value="InterPro"/>
</dbReference>
<dbReference type="InterPro" id="IPR012001">
    <property type="entry name" value="Thiamin_PyroP_enz_TPP-bd_dom"/>
</dbReference>
<dbReference type="InterPro" id="IPR045229">
    <property type="entry name" value="TPP_enz"/>
</dbReference>
<evidence type="ECO:0000259" key="5">
    <source>
        <dbReference type="Pfam" id="PF02775"/>
    </source>
</evidence>
<evidence type="ECO:0000256" key="1">
    <source>
        <dbReference type="ARBA" id="ARBA00007812"/>
    </source>
</evidence>
<dbReference type="Pfam" id="PF02776">
    <property type="entry name" value="TPP_enzyme_N"/>
    <property type="match status" value="1"/>
</dbReference>
<dbReference type="Gene3D" id="3.40.50.970">
    <property type="match status" value="2"/>
</dbReference>
<gene>
    <name evidence="7" type="ORF">D7I44_06160</name>
</gene>
<dbReference type="GO" id="GO:0009099">
    <property type="term" value="P:L-valine biosynthetic process"/>
    <property type="evidence" value="ECO:0007669"/>
    <property type="project" value="TreeGrafter"/>
</dbReference>
<dbReference type="GO" id="GO:0030976">
    <property type="term" value="F:thiamine pyrophosphate binding"/>
    <property type="evidence" value="ECO:0007669"/>
    <property type="project" value="InterPro"/>
</dbReference>
<evidence type="ECO:0000259" key="4">
    <source>
        <dbReference type="Pfam" id="PF00205"/>
    </source>
</evidence>
<dbReference type="GO" id="GO:0003984">
    <property type="term" value="F:acetolactate synthase activity"/>
    <property type="evidence" value="ECO:0007669"/>
    <property type="project" value="TreeGrafter"/>
</dbReference>
<dbReference type="RefSeq" id="WP_120788684.1">
    <property type="nucleotide sequence ID" value="NZ_CP032624.1"/>
</dbReference>
<dbReference type="GO" id="GO:0009097">
    <property type="term" value="P:isoleucine biosynthetic process"/>
    <property type="evidence" value="ECO:0007669"/>
    <property type="project" value="TreeGrafter"/>
</dbReference>
<dbReference type="InterPro" id="IPR012000">
    <property type="entry name" value="Thiamin_PyroP_enz_cen_dom"/>
</dbReference>